<dbReference type="PANTHER" id="PTHR43185:SF1">
    <property type="entry name" value="FE(2+) TRANSPORTER FEOB"/>
    <property type="match status" value="1"/>
</dbReference>
<evidence type="ECO:0000313" key="3">
    <source>
        <dbReference type="EMBL" id="AMP41519.1"/>
    </source>
</evidence>
<dbReference type="GO" id="GO:0015093">
    <property type="term" value="F:ferrous iron transmembrane transporter activity"/>
    <property type="evidence" value="ECO:0007669"/>
    <property type="project" value="InterPro"/>
</dbReference>
<evidence type="ECO:0000256" key="1">
    <source>
        <dbReference type="SAM" id="Phobius"/>
    </source>
</evidence>
<dbReference type="SUPFAM" id="SSF52540">
    <property type="entry name" value="P-loop containing nucleoside triphosphate hydrolases"/>
    <property type="match status" value="1"/>
</dbReference>
<feature type="transmembrane region" description="Helical" evidence="1">
    <location>
        <begin position="286"/>
        <end position="312"/>
    </location>
</feature>
<dbReference type="Pfam" id="PF02421">
    <property type="entry name" value="FeoB_N"/>
    <property type="match status" value="1"/>
</dbReference>
<dbReference type="Pfam" id="PF07664">
    <property type="entry name" value="FeoB_C"/>
    <property type="match status" value="1"/>
</dbReference>
<name>A0A142BTT1_9BACT</name>
<keyword evidence="1" id="KW-0812">Transmembrane</keyword>
<evidence type="ECO:0000259" key="2">
    <source>
        <dbReference type="PROSITE" id="PS51711"/>
    </source>
</evidence>
<reference evidence="3" key="1">
    <citation type="submission" date="2015-12" db="EMBL/GenBank/DDBJ databases">
        <authorList>
            <person name="Shamseldin A."/>
            <person name="Moawad H."/>
            <person name="Abd El-Rahim W.M."/>
            <person name="Sadowsky M.J."/>
        </authorList>
    </citation>
    <scope>NUCLEOTIDE SEQUENCE</scope>
</reference>
<dbReference type="Gene3D" id="3.40.50.300">
    <property type="entry name" value="P-loop containing nucleotide triphosphate hydrolases"/>
    <property type="match status" value="1"/>
</dbReference>
<feature type="domain" description="FeoB-type G" evidence="2">
    <location>
        <begin position="1"/>
        <end position="112"/>
    </location>
</feature>
<feature type="transmembrane region" description="Helical" evidence="1">
    <location>
        <begin position="227"/>
        <end position="248"/>
    </location>
</feature>
<feature type="transmembrane region" description="Helical" evidence="1">
    <location>
        <begin position="392"/>
        <end position="415"/>
    </location>
</feature>
<organism evidence="3">
    <name type="scientific">uncultured Nitrospirota bacterium</name>
    <dbReference type="NCBI Taxonomy" id="170969"/>
    <lineage>
        <taxon>Bacteria</taxon>
        <taxon>Pseudomonadati</taxon>
        <taxon>Nitrospirota</taxon>
        <taxon>environmental samples</taxon>
    </lineage>
</organism>
<dbReference type="GO" id="GO:0005886">
    <property type="term" value="C:plasma membrane"/>
    <property type="evidence" value="ECO:0007669"/>
    <property type="project" value="TreeGrafter"/>
</dbReference>
<dbReference type="InterPro" id="IPR050860">
    <property type="entry name" value="FeoB_GTPase"/>
</dbReference>
<dbReference type="InterPro" id="IPR011640">
    <property type="entry name" value="Fe2_transport_prot_B_C"/>
</dbReference>
<feature type="transmembrane region" description="Helical" evidence="1">
    <location>
        <begin position="527"/>
        <end position="547"/>
    </location>
</feature>
<dbReference type="AlphaFoldDB" id="A0A142BTT1"/>
<feature type="transmembrane region" description="Helical" evidence="1">
    <location>
        <begin position="366"/>
        <end position="386"/>
    </location>
</feature>
<proteinExistence type="predicted"/>
<dbReference type="InterPro" id="IPR030389">
    <property type="entry name" value="G_FEOB_dom"/>
</dbReference>
<keyword evidence="1" id="KW-1133">Transmembrane helix</keyword>
<dbReference type="PANTHER" id="PTHR43185">
    <property type="entry name" value="FERROUS IRON TRANSPORT PROTEIN B"/>
    <property type="match status" value="1"/>
</dbReference>
<dbReference type="InterPro" id="IPR027417">
    <property type="entry name" value="P-loop_NTPase"/>
</dbReference>
<dbReference type="GO" id="GO:0005525">
    <property type="term" value="F:GTP binding"/>
    <property type="evidence" value="ECO:0007669"/>
    <property type="project" value="InterPro"/>
</dbReference>
<feature type="transmembrane region" description="Helical" evidence="1">
    <location>
        <begin position="450"/>
        <end position="471"/>
    </location>
</feature>
<sequence>MFDTPGIYSLFIQSEEGAAVRDMIFSGKVDVLLQCIDATRLKQSLALTAELLELGIPMVIALNAVDESARKGLWIDAEKLSRILGVPVVESIAVKGVGTNRLKKAIEKAKPPKQTVRFGDMLENAVSSIEPLFPEVVRYKRKMALLMLLTDSYIEGYLEKITEKNVLAQITDTVNDIVQKFRGNPARLIRYTYSQWVDNTFNEITKKQMASENKFSENAARLCRSPLSGSLILIAILITTYLLVVHVANSFADIMKILFWSPVEEWLNASIDSSFWKDFLTGKYGVLNLGVASALLTVLPILSVFFILYSILEDVGYIPNLSVLSKRVFNKIGLSGETILPMVLGFGCKTMATLTAKTIMSQKERYIAIFLIAFAIPCAPQIGLSMSVLGKFGITAFVISFSILLAVEVVTGLILNKMIREDRKSLFVQMLPPIRMPNLKNIWRKTYNRLYEFLIEAFPIFIFAALALFTLDRFGVLEKVKIFLSPLVTGFLGLPLDMVEALILVMATRSLSVVVISDLAEKGQLDIVQCIIAVTLTTMFFPCFANIGSITKQLGVKRTGIIVFAITASSLLIAGGTNWVLRLIFKL</sequence>
<protein>
    <submittedName>
        <fullName evidence="3">Ferrous iron transport protein FeoB</fullName>
    </submittedName>
</protein>
<dbReference type="Pfam" id="PF07670">
    <property type="entry name" value="Gate"/>
    <property type="match status" value="1"/>
</dbReference>
<feature type="transmembrane region" description="Helical" evidence="1">
    <location>
        <begin position="332"/>
        <end position="354"/>
    </location>
</feature>
<feature type="transmembrane region" description="Helical" evidence="1">
    <location>
        <begin position="483"/>
        <end position="506"/>
    </location>
</feature>
<keyword evidence="1" id="KW-0472">Membrane</keyword>
<feature type="transmembrane region" description="Helical" evidence="1">
    <location>
        <begin position="559"/>
        <end position="581"/>
    </location>
</feature>
<dbReference type="PROSITE" id="PS51711">
    <property type="entry name" value="G_FEOB"/>
    <property type="match status" value="1"/>
</dbReference>
<dbReference type="EMBL" id="KU221504">
    <property type="protein sequence ID" value="AMP41519.1"/>
    <property type="molecule type" value="Genomic_DNA"/>
</dbReference>
<dbReference type="InterPro" id="IPR011642">
    <property type="entry name" value="Gate_dom"/>
</dbReference>
<accession>A0A142BTT1</accession>